<protein>
    <recommendedName>
        <fullName evidence="3">CMD domain protein</fullName>
    </recommendedName>
</protein>
<dbReference type="NCBIfam" id="TIGR04029">
    <property type="entry name" value="CMD_Avi_7170"/>
    <property type="match status" value="1"/>
</dbReference>
<accession>A0A0M2HKC7</accession>
<evidence type="ECO:0000313" key="1">
    <source>
        <dbReference type="EMBL" id="KJL45317.1"/>
    </source>
</evidence>
<dbReference type="OrthoDB" id="8718286at2"/>
<dbReference type="InterPro" id="IPR023982">
    <property type="entry name" value="CHP04029_CMD-like"/>
</dbReference>
<reference evidence="1 2" key="1">
    <citation type="submission" date="2015-02" db="EMBL/GenBank/DDBJ databases">
        <title>Draft genome sequences of ten Microbacterium spp. with emphasis on heavy metal contaminated environments.</title>
        <authorList>
            <person name="Corretto E."/>
        </authorList>
    </citation>
    <scope>NUCLEOTIDE SEQUENCE [LARGE SCALE GENOMIC DNA]</scope>
    <source>
        <strain evidence="1 2">DSM 12510</strain>
    </source>
</reference>
<keyword evidence="2" id="KW-1185">Reference proteome</keyword>
<dbReference type="PATRIC" id="fig|92835.4.peg.258"/>
<dbReference type="EMBL" id="JYIZ01000024">
    <property type="protein sequence ID" value="KJL45317.1"/>
    <property type="molecule type" value="Genomic_DNA"/>
</dbReference>
<dbReference type="RefSeq" id="WP_045274262.1">
    <property type="nucleotide sequence ID" value="NZ_BAAAUP010000007.1"/>
</dbReference>
<evidence type="ECO:0000313" key="2">
    <source>
        <dbReference type="Proteomes" id="UP000033956"/>
    </source>
</evidence>
<gene>
    <name evidence="1" type="ORF">RS81_00246</name>
</gene>
<dbReference type="Proteomes" id="UP000033956">
    <property type="component" value="Unassembled WGS sequence"/>
</dbReference>
<dbReference type="SUPFAM" id="SSF69118">
    <property type="entry name" value="AhpD-like"/>
    <property type="match status" value="1"/>
</dbReference>
<evidence type="ECO:0008006" key="3">
    <source>
        <dbReference type="Google" id="ProtNLM"/>
    </source>
</evidence>
<proteinExistence type="predicted"/>
<dbReference type="InterPro" id="IPR029032">
    <property type="entry name" value="AhpD-like"/>
</dbReference>
<dbReference type="AlphaFoldDB" id="A0A0M2HKC7"/>
<organism evidence="1 2">
    <name type="scientific">Microbacterium terrae</name>
    <dbReference type="NCBI Taxonomy" id="69369"/>
    <lineage>
        <taxon>Bacteria</taxon>
        <taxon>Bacillati</taxon>
        <taxon>Actinomycetota</taxon>
        <taxon>Actinomycetes</taxon>
        <taxon>Micrococcales</taxon>
        <taxon>Microbacteriaceae</taxon>
        <taxon>Microbacterium</taxon>
    </lineage>
</organism>
<dbReference type="STRING" id="92835.RS81_00246"/>
<name>A0A0M2HKC7_9MICO</name>
<sequence>MTTATPDIVDVLVGVSEGDALDLLRRRRPVTREQLQASHDALFAPIDDSDFALAERLLVAAFATRATADDETAAYYADAATAADPERAATVLAEASASATAGPFGTYAEAGLQPESTDGRRYEPGIAARDALGEHLTAAITHAHLLTARPREADGAAQARLLDAGWTADGIVTLSQLVSFLAFQQRVAAGLRVLSTRTPSEVSA</sequence>
<dbReference type="Gene3D" id="1.20.1290.10">
    <property type="entry name" value="AhpD-like"/>
    <property type="match status" value="1"/>
</dbReference>
<comment type="caution">
    <text evidence="1">The sequence shown here is derived from an EMBL/GenBank/DDBJ whole genome shotgun (WGS) entry which is preliminary data.</text>
</comment>